<feature type="chain" id="PRO_5019775526" evidence="2">
    <location>
        <begin position="25"/>
        <end position="481"/>
    </location>
</feature>
<dbReference type="Pfam" id="PF00675">
    <property type="entry name" value="Peptidase_M16"/>
    <property type="match status" value="1"/>
</dbReference>
<dbReference type="EMBL" id="RCDA01000004">
    <property type="protein sequence ID" value="RLK47126.1"/>
    <property type="molecule type" value="Genomic_DNA"/>
</dbReference>
<evidence type="ECO:0000313" key="6">
    <source>
        <dbReference type="Proteomes" id="UP000275461"/>
    </source>
</evidence>
<feature type="domain" description="Peptidase M16 C-terminal" evidence="4">
    <location>
        <begin position="202"/>
        <end position="375"/>
    </location>
</feature>
<dbReference type="GO" id="GO:0006508">
    <property type="term" value="P:proteolysis"/>
    <property type="evidence" value="ECO:0007669"/>
    <property type="project" value="UniProtKB-KW"/>
</dbReference>
<reference evidence="5 6" key="1">
    <citation type="submission" date="2018-10" db="EMBL/GenBank/DDBJ databases">
        <title>Genomic Encyclopedia of Type Strains, Phase IV (KMG-IV): sequencing the most valuable type-strain genomes for metagenomic binning, comparative biology and taxonomic classification.</title>
        <authorList>
            <person name="Goeker M."/>
        </authorList>
    </citation>
    <scope>NUCLEOTIDE SEQUENCE [LARGE SCALE GENOMIC DNA]</scope>
    <source>
        <strain evidence="5 6">DSM 12769</strain>
    </source>
</reference>
<gene>
    <name evidence="5" type="ORF">DFR31_2445</name>
</gene>
<keyword evidence="2" id="KW-0732">Signal</keyword>
<dbReference type="GO" id="GO:0008233">
    <property type="term" value="F:peptidase activity"/>
    <property type="evidence" value="ECO:0007669"/>
    <property type="project" value="UniProtKB-KW"/>
</dbReference>
<evidence type="ECO:0000256" key="2">
    <source>
        <dbReference type="SAM" id="SignalP"/>
    </source>
</evidence>
<feature type="signal peptide" evidence="2">
    <location>
        <begin position="1"/>
        <end position="24"/>
    </location>
</feature>
<dbReference type="RefSeq" id="WP_121442953.1">
    <property type="nucleotide sequence ID" value="NZ_RCDA01000004.1"/>
</dbReference>
<sequence length="481" mass="52380">MRGPLNKLLTLAGLMLALALPAQADETNADRVQTPEIEHWETEAGVPVYFVRSTALPIVDLELVFDAGSARECDAAGVARMTANLLDQGAGGLDAGQIARRLEDQGARLSLGAGREQASISLRSLGDEEALDAALDVLARVLAEPDFPDDALERERQRRLIALRGERQSAAALAWRTLYDTLYPGHPYSRAPSGTEEGVRAVTREHVRDFHAQHYTTGNAQIALVGDLTREQAEAVAERLSSSLQPGEALPPLPEVPRVPSRTVEVEFPGTQTRILMGHPAIARGEEDLLALSVADHILGGSGLVSRIFQSMREERGLSYSSHSSLVPMRKAGPVVLGSQVRADRTGEAREVLENELRDYLETGPDEEEMARALRYLSGSFPLQLESNSQLLSALSDTGFYGLPLDRLETYLERLQALDRDTVHRALRERVDADRMVTVVVGPPEDEVDEEALEEEEGPPDPDAPYERDHHGPGEAGGAPQ</sequence>
<comment type="caution">
    <text evidence="5">The sequence shown here is derived from an EMBL/GenBank/DDBJ whole genome shotgun (WGS) entry which is preliminary data.</text>
</comment>
<evidence type="ECO:0000259" key="4">
    <source>
        <dbReference type="Pfam" id="PF05193"/>
    </source>
</evidence>
<dbReference type="SUPFAM" id="SSF63411">
    <property type="entry name" value="LuxS/MPP-like metallohydrolase"/>
    <property type="match status" value="2"/>
</dbReference>
<dbReference type="InterPro" id="IPR011765">
    <property type="entry name" value="Pept_M16_N"/>
</dbReference>
<dbReference type="InterPro" id="IPR007863">
    <property type="entry name" value="Peptidase_M16_C"/>
</dbReference>
<dbReference type="GO" id="GO:0046872">
    <property type="term" value="F:metal ion binding"/>
    <property type="evidence" value="ECO:0007669"/>
    <property type="project" value="InterPro"/>
</dbReference>
<dbReference type="Proteomes" id="UP000275461">
    <property type="component" value="Unassembled WGS sequence"/>
</dbReference>
<dbReference type="InterPro" id="IPR011249">
    <property type="entry name" value="Metalloenz_LuxS/M16"/>
</dbReference>
<proteinExistence type="predicted"/>
<dbReference type="OrthoDB" id="9811314at2"/>
<dbReference type="Pfam" id="PF05193">
    <property type="entry name" value="Peptidase_M16_C"/>
    <property type="match status" value="1"/>
</dbReference>
<keyword evidence="5" id="KW-0378">Hydrolase</keyword>
<accession>A0A498BXL5</accession>
<organism evidence="5 6">
    <name type="scientific">Alkalispirillum mobile</name>
    <dbReference type="NCBI Taxonomy" id="85925"/>
    <lineage>
        <taxon>Bacteria</taxon>
        <taxon>Pseudomonadati</taxon>
        <taxon>Pseudomonadota</taxon>
        <taxon>Gammaproteobacteria</taxon>
        <taxon>Chromatiales</taxon>
        <taxon>Ectothiorhodospiraceae</taxon>
        <taxon>Alkalispirillum</taxon>
    </lineage>
</organism>
<dbReference type="InterPro" id="IPR050361">
    <property type="entry name" value="MPP/UQCRC_Complex"/>
</dbReference>
<name>A0A498BXL5_9GAMM</name>
<feature type="compositionally biased region" description="Acidic residues" evidence="1">
    <location>
        <begin position="444"/>
        <end position="460"/>
    </location>
</feature>
<protein>
    <submittedName>
        <fullName evidence="5">Zinc protease</fullName>
    </submittedName>
</protein>
<evidence type="ECO:0000259" key="3">
    <source>
        <dbReference type="Pfam" id="PF00675"/>
    </source>
</evidence>
<feature type="domain" description="Peptidase M16 N-terminal" evidence="3">
    <location>
        <begin position="57"/>
        <end position="189"/>
    </location>
</feature>
<feature type="region of interest" description="Disordered" evidence="1">
    <location>
        <begin position="439"/>
        <end position="481"/>
    </location>
</feature>
<dbReference type="Gene3D" id="3.30.830.10">
    <property type="entry name" value="Metalloenzyme, LuxS/M16 peptidase-like"/>
    <property type="match status" value="2"/>
</dbReference>
<dbReference type="PANTHER" id="PTHR11851:SF224">
    <property type="entry name" value="PROCESSING PROTEASE"/>
    <property type="match status" value="1"/>
</dbReference>
<evidence type="ECO:0000256" key="1">
    <source>
        <dbReference type="SAM" id="MobiDB-lite"/>
    </source>
</evidence>
<keyword evidence="5" id="KW-0645">Protease</keyword>
<keyword evidence="6" id="KW-1185">Reference proteome</keyword>
<dbReference type="PANTHER" id="PTHR11851">
    <property type="entry name" value="METALLOPROTEASE"/>
    <property type="match status" value="1"/>
</dbReference>
<evidence type="ECO:0000313" key="5">
    <source>
        <dbReference type="EMBL" id="RLK47126.1"/>
    </source>
</evidence>
<dbReference type="AlphaFoldDB" id="A0A498BXL5"/>